<organism evidence="2 3">
    <name type="scientific">Liparis tanakae</name>
    <name type="common">Tanaka's snailfish</name>
    <dbReference type="NCBI Taxonomy" id="230148"/>
    <lineage>
        <taxon>Eukaryota</taxon>
        <taxon>Metazoa</taxon>
        <taxon>Chordata</taxon>
        <taxon>Craniata</taxon>
        <taxon>Vertebrata</taxon>
        <taxon>Euteleostomi</taxon>
        <taxon>Actinopterygii</taxon>
        <taxon>Neopterygii</taxon>
        <taxon>Teleostei</taxon>
        <taxon>Neoteleostei</taxon>
        <taxon>Acanthomorphata</taxon>
        <taxon>Eupercaria</taxon>
        <taxon>Perciformes</taxon>
        <taxon>Cottioidei</taxon>
        <taxon>Cottales</taxon>
        <taxon>Liparidae</taxon>
        <taxon>Liparis</taxon>
    </lineage>
</organism>
<proteinExistence type="predicted"/>
<feature type="compositionally biased region" description="Basic and acidic residues" evidence="1">
    <location>
        <begin position="28"/>
        <end position="43"/>
    </location>
</feature>
<dbReference type="EMBL" id="SRLO01012353">
    <property type="protein sequence ID" value="TNN25505.1"/>
    <property type="molecule type" value="Genomic_DNA"/>
</dbReference>
<feature type="region of interest" description="Disordered" evidence="1">
    <location>
        <begin position="1"/>
        <end position="75"/>
    </location>
</feature>
<evidence type="ECO:0000313" key="2">
    <source>
        <dbReference type="EMBL" id="TNN25505.1"/>
    </source>
</evidence>
<evidence type="ECO:0000313" key="3">
    <source>
        <dbReference type="Proteomes" id="UP000314294"/>
    </source>
</evidence>
<sequence length="75" mass="8313">MTARLAQTPANARGQPWLCLRHTSARRRQAERGKDGENRRRGESEEEALSLSEESSLDGAWGPMSRWMGTGTGNV</sequence>
<gene>
    <name evidence="2" type="ORF">EYF80_064365</name>
</gene>
<accession>A0A4Z2E9R6</accession>
<name>A0A4Z2E9R6_9TELE</name>
<dbReference type="Proteomes" id="UP000314294">
    <property type="component" value="Unassembled WGS sequence"/>
</dbReference>
<keyword evidence="3" id="KW-1185">Reference proteome</keyword>
<protein>
    <submittedName>
        <fullName evidence="2">Uncharacterized protein</fullName>
    </submittedName>
</protein>
<comment type="caution">
    <text evidence="2">The sequence shown here is derived from an EMBL/GenBank/DDBJ whole genome shotgun (WGS) entry which is preliminary data.</text>
</comment>
<dbReference type="AlphaFoldDB" id="A0A4Z2E9R6"/>
<evidence type="ECO:0000256" key="1">
    <source>
        <dbReference type="SAM" id="MobiDB-lite"/>
    </source>
</evidence>
<reference evidence="2 3" key="1">
    <citation type="submission" date="2019-03" db="EMBL/GenBank/DDBJ databases">
        <title>First draft genome of Liparis tanakae, snailfish: a comprehensive survey of snailfish specific genes.</title>
        <authorList>
            <person name="Kim W."/>
            <person name="Song I."/>
            <person name="Jeong J.-H."/>
            <person name="Kim D."/>
            <person name="Kim S."/>
            <person name="Ryu S."/>
            <person name="Song J.Y."/>
            <person name="Lee S.K."/>
        </authorList>
    </citation>
    <scope>NUCLEOTIDE SEQUENCE [LARGE SCALE GENOMIC DNA]</scope>
    <source>
        <tissue evidence="2">Muscle</tissue>
    </source>
</reference>